<dbReference type="Gene3D" id="3.40.190.290">
    <property type="match status" value="1"/>
</dbReference>
<comment type="similarity">
    <text evidence="1">Belongs to the LysR transcriptional regulatory family.</text>
</comment>
<keyword evidence="3" id="KW-0238">DNA-binding</keyword>
<keyword evidence="2" id="KW-0805">Transcription regulation</keyword>
<protein>
    <recommendedName>
        <fullName evidence="5">HTH lysR-type domain-containing protein</fullName>
    </recommendedName>
</protein>
<evidence type="ECO:0000256" key="2">
    <source>
        <dbReference type="ARBA" id="ARBA00023015"/>
    </source>
</evidence>
<dbReference type="GO" id="GO:0006351">
    <property type="term" value="P:DNA-templated transcription"/>
    <property type="evidence" value="ECO:0007669"/>
    <property type="project" value="TreeGrafter"/>
</dbReference>
<dbReference type="Pfam" id="PF03466">
    <property type="entry name" value="LysR_substrate"/>
    <property type="match status" value="1"/>
</dbReference>
<dbReference type="SUPFAM" id="SSF46785">
    <property type="entry name" value="Winged helix' DNA-binding domain"/>
    <property type="match status" value="1"/>
</dbReference>
<dbReference type="PROSITE" id="PS50931">
    <property type="entry name" value="HTH_LYSR"/>
    <property type="match status" value="1"/>
</dbReference>
<dbReference type="PANTHER" id="PTHR30537:SF3">
    <property type="entry name" value="TRANSCRIPTIONAL REGULATORY PROTEIN"/>
    <property type="match status" value="1"/>
</dbReference>
<proteinExistence type="inferred from homology"/>
<feature type="domain" description="HTH lysR-type" evidence="5">
    <location>
        <begin position="19"/>
        <end position="76"/>
    </location>
</feature>
<dbReference type="GO" id="GO:0003700">
    <property type="term" value="F:DNA-binding transcription factor activity"/>
    <property type="evidence" value="ECO:0007669"/>
    <property type="project" value="InterPro"/>
</dbReference>
<dbReference type="OrthoDB" id="9796526at2"/>
<evidence type="ECO:0000256" key="1">
    <source>
        <dbReference type="ARBA" id="ARBA00009437"/>
    </source>
</evidence>
<dbReference type="InterPro" id="IPR036388">
    <property type="entry name" value="WH-like_DNA-bd_sf"/>
</dbReference>
<dbReference type="EMBL" id="OMKW01000002">
    <property type="protein sequence ID" value="SPF29052.1"/>
    <property type="molecule type" value="Genomic_DNA"/>
</dbReference>
<dbReference type="Gene3D" id="1.10.10.10">
    <property type="entry name" value="Winged helix-like DNA-binding domain superfamily/Winged helix DNA-binding domain"/>
    <property type="match status" value="1"/>
</dbReference>
<keyword evidence="7" id="KW-1185">Reference proteome</keyword>
<dbReference type="InterPro" id="IPR058163">
    <property type="entry name" value="LysR-type_TF_proteobact-type"/>
</dbReference>
<reference evidence="6 7" key="1">
    <citation type="submission" date="2018-03" db="EMBL/GenBank/DDBJ databases">
        <authorList>
            <person name="Keele B.F."/>
        </authorList>
    </citation>
    <scope>NUCLEOTIDE SEQUENCE [LARGE SCALE GENOMIC DNA]</scope>
    <source>
        <strain evidence="6 7">CeCT 8812</strain>
    </source>
</reference>
<evidence type="ECO:0000313" key="6">
    <source>
        <dbReference type="EMBL" id="SPF29052.1"/>
    </source>
</evidence>
<gene>
    <name evidence="6" type="ORF">POI8812_01357</name>
</gene>
<organism evidence="6 7">
    <name type="scientific">Pontivivens insulae</name>
    <dbReference type="NCBI Taxonomy" id="1639689"/>
    <lineage>
        <taxon>Bacteria</taxon>
        <taxon>Pseudomonadati</taxon>
        <taxon>Pseudomonadota</taxon>
        <taxon>Alphaproteobacteria</taxon>
        <taxon>Rhodobacterales</taxon>
        <taxon>Paracoccaceae</taxon>
        <taxon>Pontivivens</taxon>
    </lineage>
</organism>
<dbReference type="InterPro" id="IPR000847">
    <property type="entry name" value="LysR_HTH_N"/>
</dbReference>
<sequence length="291" mass="31901">MNLATARNVRRFAKMKSDLGWDDIGLFAVVGRHASLTQAAAETGISVATLSRRLRAFEAKTGRRLFQHGAAGYALTAEGRSLFAKAADMERAAAEIEAWRKAGQGPIPVRISAGMWTGADLAANLRRYWSPDAIWLPEFINTNQKLDIARREVDIGVRNRRPEQPWLAARKIGTVNYAIFARDHDVEGWIGSSGDAAATRTSAWVQRHHGAEIVTRANHTQLGLSLAQAGLGRIVLPLSVVRDKENLVQIGPVIDELQTEEWLVTHHEARHEPAIRAALEALAGYLTARGG</sequence>
<evidence type="ECO:0000256" key="3">
    <source>
        <dbReference type="ARBA" id="ARBA00023125"/>
    </source>
</evidence>
<evidence type="ECO:0000256" key="4">
    <source>
        <dbReference type="ARBA" id="ARBA00023163"/>
    </source>
</evidence>
<accession>A0A2R8AA03</accession>
<dbReference type="InterPro" id="IPR036390">
    <property type="entry name" value="WH_DNA-bd_sf"/>
</dbReference>
<dbReference type="AlphaFoldDB" id="A0A2R8AA03"/>
<evidence type="ECO:0000259" key="5">
    <source>
        <dbReference type="PROSITE" id="PS50931"/>
    </source>
</evidence>
<dbReference type="PANTHER" id="PTHR30537">
    <property type="entry name" value="HTH-TYPE TRANSCRIPTIONAL REGULATOR"/>
    <property type="match status" value="1"/>
</dbReference>
<dbReference type="GO" id="GO:0043565">
    <property type="term" value="F:sequence-specific DNA binding"/>
    <property type="evidence" value="ECO:0007669"/>
    <property type="project" value="TreeGrafter"/>
</dbReference>
<evidence type="ECO:0000313" key="7">
    <source>
        <dbReference type="Proteomes" id="UP000244932"/>
    </source>
</evidence>
<dbReference type="InterPro" id="IPR005119">
    <property type="entry name" value="LysR_subst-bd"/>
</dbReference>
<dbReference type="Proteomes" id="UP000244932">
    <property type="component" value="Unassembled WGS sequence"/>
</dbReference>
<dbReference type="Pfam" id="PF00126">
    <property type="entry name" value="HTH_1"/>
    <property type="match status" value="1"/>
</dbReference>
<keyword evidence="4" id="KW-0804">Transcription</keyword>
<dbReference type="SUPFAM" id="SSF53850">
    <property type="entry name" value="Periplasmic binding protein-like II"/>
    <property type="match status" value="1"/>
</dbReference>
<name>A0A2R8AA03_9RHOB</name>